<dbReference type="PANTHER" id="PTHR36114:SF1">
    <property type="entry name" value="16.7 KDA PROTEIN IN WHIE LOCUS"/>
    <property type="match status" value="1"/>
</dbReference>
<dbReference type="InterPro" id="IPR011051">
    <property type="entry name" value="RmlC_Cupin_sf"/>
</dbReference>
<dbReference type="CDD" id="cd02226">
    <property type="entry name" value="cupin_YdbB-like"/>
    <property type="match status" value="1"/>
</dbReference>
<evidence type="ECO:0000259" key="1">
    <source>
        <dbReference type="Pfam" id="PF07883"/>
    </source>
</evidence>
<dbReference type="OrthoDB" id="9794183at2"/>
<dbReference type="InterPro" id="IPR013096">
    <property type="entry name" value="Cupin_2"/>
</dbReference>
<evidence type="ECO:0000313" key="2">
    <source>
        <dbReference type="EMBL" id="CTQ73271.1"/>
    </source>
</evidence>
<accession>A0A0M7AF80</accession>
<dbReference type="Pfam" id="PF07883">
    <property type="entry name" value="Cupin_2"/>
    <property type="match status" value="1"/>
</dbReference>
<feature type="domain" description="Cupin type-2" evidence="1">
    <location>
        <begin position="36"/>
        <end position="90"/>
    </location>
</feature>
<gene>
    <name evidence="2" type="ORF">LA5096_03592</name>
</gene>
<proteinExistence type="predicted"/>
<dbReference type="Gene3D" id="2.60.120.10">
    <property type="entry name" value="Jelly Rolls"/>
    <property type="match status" value="1"/>
</dbReference>
<dbReference type="GeneID" id="97670930"/>
<evidence type="ECO:0000313" key="3">
    <source>
        <dbReference type="Proteomes" id="UP000049983"/>
    </source>
</evidence>
<keyword evidence="3" id="KW-1185">Reference proteome</keyword>
<dbReference type="Proteomes" id="UP000049983">
    <property type="component" value="Unassembled WGS sequence"/>
</dbReference>
<dbReference type="PANTHER" id="PTHR36114">
    <property type="entry name" value="16.7 KDA PROTEIN IN WHIE LOCUS"/>
    <property type="match status" value="1"/>
</dbReference>
<dbReference type="InterPro" id="IPR052044">
    <property type="entry name" value="PKS_Associated_Protein"/>
</dbReference>
<organism evidence="2 3">
    <name type="scientific">Roseibium album</name>
    <dbReference type="NCBI Taxonomy" id="311410"/>
    <lineage>
        <taxon>Bacteria</taxon>
        <taxon>Pseudomonadati</taxon>
        <taxon>Pseudomonadota</taxon>
        <taxon>Alphaproteobacteria</taxon>
        <taxon>Hyphomicrobiales</taxon>
        <taxon>Stappiaceae</taxon>
        <taxon>Roseibium</taxon>
    </lineage>
</organism>
<dbReference type="SUPFAM" id="SSF51182">
    <property type="entry name" value="RmlC-like cupins"/>
    <property type="match status" value="1"/>
</dbReference>
<dbReference type="InterPro" id="IPR014710">
    <property type="entry name" value="RmlC-like_jellyroll"/>
</dbReference>
<dbReference type="STRING" id="311410.LA5095_00452"/>
<protein>
    <recommendedName>
        <fullName evidence="1">Cupin type-2 domain-containing protein</fullName>
    </recommendedName>
</protein>
<dbReference type="EMBL" id="CXWC01000011">
    <property type="protein sequence ID" value="CTQ73271.1"/>
    <property type="molecule type" value="Genomic_DNA"/>
</dbReference>
<dbReference type="AlphaFoldDB" id="A0A0M7AF80"/>
<sequence length="132" mass="14922">MISNIDAEFAEITEYWSPRVVADVNDQCVKLAKLKGEFVWHDHEDEDELFFIVKGSLTIRYHDRENAVLTAGDIHVVPKGIQHNPIAESECWVMLFEPAETKHTGDVVAEGTRSAAQQRTHLQSNDLYSNGV</sequence>
<reference evidence="3" key="1">
    <citation type="submission" date="2015-07" db="EMBL/GenBank/DDBJ databases">
        <authorList>
            <person name="Rodrigo-Torres Lidia"/>
            <person name="Arahal R.David."/>
        </authorList>
    </citation>
    <scope>NUCLEOTIDE SEQUENCE [LARGE SCALE GENOMIC DNA]</scope>
    <source>
        <strain evidence="3">CECT 5096</strain>
    </source>
</reference>
<name>A0A0M7AF80_9HYPH</name>
<dbReference type="RefSeq" id="WP_055111547.1">
    <property type="nucleotide sequence ID" value="NZ_CXWA01000006.1"/>
</dbReference>